<evidence type="ECO:0000256" key="1">
    <source>
        <dbReference type="ARBA" id="ARBA00004651"/>
    </source>
</evidence>
<evidence type="ECO:0000259" key="6">
    <source>
        <dbReference type="PROSITE" id="PS50850"/>
    </source>
</evidence>
<dbReference type="EMBL" id="AP022587">
    <property type="protein sequence ID" value="BBY19834.1"/>
    <property type="molecule type" value="Genomic_DNA"/>
</dbReference>
<dbReference type="GO" id="GO:0022857">
    <property type="term" value="F:transmembrane transporter activity"/>
    <property type="evidence" value="ECO:0007669"/>
    <property type="project" value="InterPro"/>
</dbReference>
<keyword evidence="2 5" id="KW-0812">Transmembrane</keyword>
<reference evidence="7 8" key="1">
    <citation type="journal article" date="2019" name="Emerg. Microbes Infect.">
        <title>Comprehensive subspecies identification of 175 nontuberculous mycobacteria species based on 7547 genomic profiles.</title>
        <authorList>
            <person name="Matsumoto Y."/>
            <person name="Kinjo T."/>
            <person name="Motooka D."/>
            <person name="Nabeya D."/>
            <person name="Jung N."/>
            <person name="Uechi K."/>
            <person name="Horii T."/>
            <person name="Iida T."/>
            <person name="Fujita J."/>
            <person name="Nakamura S."/>
        </authorList>
    </citation>
    <scope>NUCLEOTIDE SEQUENCE [LARGE SCALE GENOMIC DNA]</scope>
    <source>
        <strain evidence="7 8">JCM 17783</strain>
    </source>
</reference>
<dbReference type="Proteomes" id="UP000467130">
    <property type="component" value="Chromosome"/>
</dbReference>
<proteinExistence type="predicted"/>
<evidence type="ECO:0000313" key="7">
    <source>
        <dbReference type="EMBL" id="BBY19834.1"/>
    </source>
</evidence>
<comment type="subcellular location">
    <subcellularLocation>
        <location evidence="1">Cell membrane</location>
        <topology evidence="1">Multi-pass membrane protein</topology>
    </subcellularLocation>
</comment>
<evidence type="ECO:0000256" key="3">
    <source>
        <dbReference type="ARBA" id="ARBA00022989"/>
    </source>
</evidence>
<name>A0A7I7Q0F8_9MYCO</name>
<sequence>MDFALAGAGIGLAEPTQSAVVSQLLPDRLRGRGFGVLGAIQAAGDVVATVVAGLLYT</sequence>
<feature type="domain" description="Major facilitator superfamily (MFS) profile" evidence="6">
    <location>
        <begin position="1"/>
        <end position="57"/>
    </location>
</feature>
<accession>A0A7I7Q0F8</accession>
<feature type="transmembrane region" description="Helical" evidence="5">
    <location>
        <begin position="34"/>
        <end position="56"/>
    </location>
</feature>
<evidence type="ECO:0000256" key="5">
    <source>
        <dbReference type="SAM" id="Phobius"/>
    </source>
</evidence>
<evidence type="ECO:0000313" key="8">
    <source>
        <dbReference type="Proteomes" id="UP000467130"/>
    </source>
</evidence>
<dbReference type="GO" id="GO:0005886">
    <property type="term" value="C:plasma membrane"/>
    <property type="evidence" value="ECO:0007669"/>
    <property type="project" value="UniProtKB-SubCell"/>
</dbReference>
<evidence type="ECO:0000256" key="4">
    <source>
        <dbReference type="ARBA" id="ARBA00023136"/>
    </source>
</evidence>
<keyword evidence="8" id="KW-1185">Reference proteome</keyword>
<dbReference type="InterPro" id="IPR020846">
    <property type="entry name" value="MFS_dom"/>
</dbReference>
<dbReference type="KEGG" id="msto:MSTO_00390"/>
<keyword evidence="3 5" id="KW-1133">Transmembrane helix</keyword>
<protein>
    <recommendedName>
        <fullName evidence="6">Major facilitator superfamily (MFS) profile domain-containing protein</fullName>
    </recommendedName>
</protein>
<dbReference type="InterPro" id="IPR036259">
    <property type="entry name" value="MFS_trans_sf"/>
</dbReference>
<dbReference type="SUPFAM" id="SSF103473">
    <property type="entry name" value="MFS general substrate transporter"/>
    <property type="match status" value="1"/>
</dbReference>
<dbReference type="Gene3D" id="1.20.1250.20">
    <property type="entry name" value="MFS general substrate transporter like domains"/>
    <property type="match status" value="1"/>
</dbReference>
<dbReference type="AlphaFoldDB" id="A0A7I7Q0F8"/>
<evidence type="ECO:0000256" key="2">
    <source>
        <dbReference type="ARBA" id="ARBA00022692"/>
    </source>
</evidence>
<gene>
    <name evidence="7" type="ORF">MSTO_00390</name>
</gene>
<organism evidence="7 8">
    <name type="scientific">Mycobacterium stomatepiae</name>
    <dbReference type="NCBI Taxonomy" id="470076"/>
    <lineage>
        <taxon>Bacteria</taxon>
        <taxon>Bacillati</taxon>
        <taxon>Actinomycetota</taxon>
        <taxon>Actinomycetes</taxon>
        <taxon>Mycobacteriales</taxon>
        <taxon>Mycobacteriaceae</taxon>
        <taxon>Mycobacterium</taxon>
        <taxon>Mycobacterium simiae complex</taxon>
    </lineage>
</organism>
<keyword evidence="4 5" id="KW-0472">Membrane</keyword>
<dbReference type="PROSITE" id="PS50850">
    <property type="entry name" value="MFS"/>
    <property type="match status" value="1"/>
</dbReference>